<name>A0ABP3QYB1_9BACI</name>
<accession>A0ABP3QYB1</accession>
<organism evidence="10 11">
    <name type="scientific">Virgibacillus siamensis</name>
    <dbReference type="NCBI Taxonomy" id="480071"/>
    <lineage>
        <taxon>Bacteria</taxon>
        <taxon>Bacillati</taxon>
        <taxon>Bacillota</taxon>
        <taxon>Bacilli</taxon>
        <taxon>Bacillales</taxon>
        <taxon>Bacillaceae</taxon>
        <taxon>Virgibacillus</taxon>
    </lineage>
</organism>
<dbReference type="RefSeq" id="WP_343811830.1">
    <property type="nucleotide sequence ID" value="NZ_BAAADS010000010.1"/>
</dbReference>
<evidence type="ECO:0000256" key="8">
    <source>
        <dbReference type="ARBA" id="ARBA00048258"/>
    </source>
</evidence>
<feature type="binding site" evidence="9">
    <location>
        <begin position="29"/>
        <end position="36"/>
    </location>
    <ligand>
        <name>ATP</name>
        <dbReference type="ChEBI" id="CHEBI:30616"/>
    </ligand>
</feature>
<evidence type="ECO:0000313" key="10">
    <source>
        <dbReference type="EMBL" id="GAA0599990.1"/>
    </source>
</evidence>
<feature type="binding site" evidence="9">
    <location>
        <position position="175"/>
    </location>
    <ligand>
        <name>ATP</name>
        <dbReference type="ChEBI" id="CHEBI:30616"/>
    </ligand>
</feature>
<reference evidence="11" key="1">
    <citation type="journal article" date="2019" name="Int. J. Syst. Evol. Microbiol.">
        <title>The Global Catalogue of Microorganisms (GCM) 10K type strain sequencing project: providing services to taxonomists for standard genome sequencing and annotation.</title>
        <authorList>
            <consortium name="The Broad Institute Genomics Platform"/>
            <consortium name="The Broad Institute Genome Sequencing Center for Infectious Disease"/>
            <person name="Wu L."/>
            <person name="Ma J."/>
        </authorList>
    </citation>
    <scope>NUCLEOTIDE SEQUENCE [LARGE SCALE GENOMIC DNA]</scope>
    <source>
        <strain evidence="11">JCM 15395</strain>
    </source>
</reference>
<keyword evidence="11" id="KW-1185">Reference proteome</keyword>
<dbReference type="Proteomes" id="UP001500866">
    <property type="component" value="Unassembled WGS sequence"/>
</dbReference>
<dbReference type="Gene3D" id="3.40.50.620">
    <property type="entry name" value="HUPs"/>
    <property type="match status" value="1"/>
</dbReference>
<evidence type="ECO:0000256" key="6">
    <source>
        <dbReference type="ARBA" id="ARBA00022741"/>
    </source>
</evidence>
<evidence type="ECO:0000256" key="5">
    <source>
        <dbReference type="ARBA" id="ARBA00022655"/>
    </source>
</evidence>
<feature type="binding site" evidence="9">
    <location>
        <begin position="183"/>
        <end position="186"/>
    </location>
    <ligand>
        <name>ATP</name>
        <dbReference type="ChEBI" id="CHEBI:30616"/>
    </ligand>
</feature>
<comment type="subunit">
    <text evidence="9">Homodimer.</text>
</comment>
<evidence type="ECO:0000256" key="7">
    <source>
        <dbReference type="ARBA" id="ARBA00022840"/>
    </source>
</evidence>
<keyword evidence="3 9" id="KW-0963">Cytoplasm</keyword>
<comment type="subcellular location">
    <subcellularLocation>
        <location evidence="9">Cytoplasm</location>
    </subcellularLocation>
</comment>
<comment type="miscellaneous">
    <text evidence="9">The reaction proceeds by a bi uni uni bi ping pong mechanism.</text>
</comment>
<dbReference type="HAMAP" id="MF_00158">
    <property type="entry name" value="PanC"/>
    <property type="match status" value="1"/>
</dbReference>
<feature type="binding site" evidence="9">
    <location>
        <position position="60"/>
    </location>
    <ligand>
        <name>beta-alanine</name>
        <dbReference type="ChEBI" id="CHEBI:57966"/>
    </ligand>
</feature>
<dbReference type="GO" id="GO:0016874">
    <property type="term" value="F:ligase activity"/>
    <property type="evidence" value="ECO:0007669"/>
    <property type="project" value="UniProtKB-KW"/>
</dbReference>
<sequence length="286" mass="32547">MQIIRSVKEMQQLMLELGKENRIGFVATMGYFHEGHISLMKESVKENDKTVTSIFVNPLQFGANEDLERYPQDLENDKRVAEEVGVDILFIPEATDMYPTKMTFEIIAKQRTNVMCGKTRPGHFEGVATVLIKLFNIVRPDRTYFGSKDAQQASIVQAFIHELNFPIELVILPIVRETDGLAKSSRNINLTTQERQEAVWIHKSLEYGRQFVVDGEFIPAMIVQEVINMIHEKTSGTVDYVELLSYPELEPVINTGNQFILAAAVHFSQARLIDNLIIDSEGNKTR</sequence>
<evidence type="ECO:0000256" key="9">
    <source>
        <dbReference type="HAMAP-Rule" id="MF_00158"/>
    </source>
</evidence>
<keyword evidence="7 9" id="KW-0067">ATP-binding</keyword>
<comment type="similarity">
    <text evidence="2 9">Belongs to the pantothenate synthetase family.</text>
</comment>
<evidence type="ECO:0000256" key="4">
    <source>
        <dbReference type="ARBA" id="ARBA00022598"/>
    </source>
</evidence>
<comment type="catalytic activity">
    <reaction evidence="8 9">
        <text>(R)-pantoate + beta-alanine + ATP = (R)-pantothenate + AMP + diphosphate + H(+)</text>
        <dbReference type="Rhea" id="RHEA:10912"/>
        <dbReference type="ChEBI" id="CHEBI:15378"/>
        <dbReference type="ChEBI" id="CHEBI:15980"/>
        <dbReference type="ChEBI" id="CHEBI:29032"/>
        <dbReference type="ChEBI" id="CHEBI:30616"/>
        <dbReference type="ChEBI" id="CHEBI:33019"/>
        <dbReference type="ChEBI" id="CHEBI:57966"/>
        <dbReference type="ChEBI" id="CHEBI:456215"/>
        <dbReference type="EC" id="6.3.2.1"/>
    </reaction>
</comment>
<comment type="function">
    <text evidence="9">Catalyzes the condensation of pantoate with beta-alanine in an ATP-dependent reaction via a pantoyl-adenylate intermediate.</text>
</comment>
<feature type="binding site" evidence="9">
    <location>
        <begin position="146"/>
        <end position="149"/>
    </location>
    <ligand>
        <name>ATP</name>
        <dbReference type="ChEBI" id="CHEBI:30616"/>
    </ligand>
</feature>
<protein>
    <recommendedName>
        <fullName evidence="9">Pantothenate synthetase</fullName>
        <shortName evidence="9">PS</shortName>
        <ecNumber evidence="9">6.3.2.1</ecNumber>
    </recommendedName>
    <alternativeName>
        <fullName evidence="9">Pantoate--beta-alanine ligase</fullName>
    </alternativeName>
    <alternativeName>
        <fullName evidence="9">Pantoate-activating enzyme</fullName>
    </alternativeName>
</protein>
<gene>
    <name evidence="9 10" type="primary">panC</name>
    <name evidence="10" type="ORF">GCM10009001_15470</name>
</gene>
<dbReference type="InterPro" id="IPR014729">
    <property type="entry name" value="Rossmann-like_a/b/a_fold"/>
</dbReference>
<comment type="caution">
    <text evidence="10">The sequence shown here is derived from an EMBL/GenBank/DDBJ whole genome shotgun (WGS) entry which is preliminary data.</text>
</comment>
<comment type="pathway">
    <text evidence="1 9">Cofactor biosynthesis; (R)-pantothenate biosynthesis; (R)-pantothenate from (R)-pantoate and beta-alanine: step 1/1.</text>
</comment>
<keyword evidence="4 9" id="KW-0436">Ligase</keyword>
<evidence type="ECO:0000256" key="1">
    <source>
        <dbReference type="ARBA" id="ARBA00004990"/>
    </source>
</evidence>
<dbReference type="PANTHER" id="PTHR21299:SF1">
    <property type="entry name" value="PANTOATE--BETA-ALANINE LIGASE"/>
    <property type="match status" value="1"/>
</dbReference>
<keyword evidence="5 9" id="KW-0566">Pantothenate biosynthesis</keyword>
<dbReference type="Gene3D" id="3.30.1300.10">
    <property type="entry name" value="Pantoate-beta-alanine ligase, C-terminal domain"/>
    <property type="match status" value="1"/>
</dbReference>
<dbReference type="SUPFAM" id="SSF52374">
    <property type="entry name" value="Nucleotidylyl transferase"/>
    <property type="match status" value="1"/>
</dbReference>
<proteinExistence type="inferred from homology"/>
<dbReference type="PANTHER" id="PTHR21299">
    <property type="entry name" value="CYTIDYLATE KINASE/PANTOATE-BETA-ALANINE LIGASE"/>
    <property type="match status" value="1"/>
</dbReference>
<keyword evidence="6 9" id="KW-0547">Nucleotide-binding</keyword>
<dbReference type="CDD" id="cd00560">
    <property type="entry name" value="PanC"/>
    <property type="match status" value="1"/>
</dbReference>
<evidence type="ECO:0000256" key="3">
    <source>
        <dbReference type="ARBA" id="ARBA00022490"/>
    </source>
</evidence>
<dbReference type="NCBIfam" id="TIGR00018">
    <property type="entry name" value="panC"/>
    <property type="match status" value="1"/>
</dbReference>
<feature type="binding site" evidence="9">
    <location>
        <position position="152"/>
    </location>
    <ligand>
        <name>(R)-pantoate</name>
        <dbReference type="ChEBI" id="CHEBI:15980"/>
    </ligand>
</feature>
<dbReference type="EC" id="6.3.2.1" evidence="9"/>
<dbReference type="EMBL" id="BAAADS010000010">
    <property type="protein sequence ID" value="GAA0599990.1"/>
    <property type="molecule type" value="Genomic_DNA"/>
</dbReference>
<dbReference type="InterPro" id="IPR003721">
    <property type="entry name" value="Pantoate_ligase"/>
</dbReference>
<dbReference type="Pfam" id="PF02569">
    <property type="entry name" value="Pantoate_ligase"/>
    <property type="match status" value="1"/>
</dbReference>
<feature type="active site" description="Proton donor" evidence="9">
    <location>
        <position position="36"/>
    </location>
</feature>
<evidence type="ECO:0000256" key="2">
    <source>
        <dbReference type="ARBA" id="ARBA00009256"/>
    </source>
</evidence>
<dbReference type="InterPro" id="IPR042176">
    <property type="entry name" value="Pantoate_ligase_C"/>
</dbReference>
<evidence type="ECO:0000313" key="11">
    <source>
        <dbReference type="Proteomes" id="UP001500866"/>
    </source>
</evidence>
<feature type="binding site" evidence="9">
    <location>
        <position position="60"/>
    </location>
    <ligand>
        <name>(R)-pantoate</name>
        <dbReference type="ChEBI" id="CHEBI:15980"/>
    </ligand>
</feature>